<dbReference type="PANTHER" id="PTHR43333:SF1">
    <property type="entry name" value="D-ISOMER SPECIFIC 2-HYDROXYACID DEHYDROGENASE NAD-BINDING DOMAIN-CONTAINING PROTEIN"/>
    <property type="match status" value="1"/>
</dbReference>
<feature type="domain" description="D-isomer specific 2-hydroxyacid dehydrogenase NAD-binding" evidence="6">
    <location>
        <begin position="105"/>
        <end position="277"/>
    </location>
</feature>
<dbReference type="AlphaFoldDB" id="A0A2U1JSM1"/>
<evidence type="ECO:0000256" key="2">
    <source>
        <dbReference type="ARBA" id="ARBA00023002"/>
    </source>
</evidence>
<evidence type="ECO:0000313" key="8">
    <source>
        <dbReference type="Proteomes" id="UP000245998"/>
    </source>
</evidence>
<dbReference type="EMBL" id="QCZG01000046">
    <property type="protein sequence ID" value="PWA07808.1"/>
    <property type="molecule type" value="Genomic_DNA"/>
</dbReference>
<comment type="caution">
    <text evidence="7">The sequence shown here is derived from an EMBL/GenBank/DDBJ whole genome shotgun (WGS) entry which is preliminary data.</text>
</comment>
<dbReference type="PANTHER" id="PTHR43333">
    <property type="entry name" value="2-HACID_DH_C DOMAIN-CONTAINING PROTEIN"/>
    <property type="match status" value="1"/>
</dbReference>
<keyword evidence="2 4" id="KW-0560">Oxidoreductase</keyword>
<evidence type="ECO:0000256" key="1">
    <source>
        <dbReference type="ARBA" id="ARBA00005854"/>
    </source>
</evidence>
<dbReference type="FunFam" id="3.40.50.720:FF:000363">
    <property type="entry name" value="D-isomer specific 2-hydroxyacid dehydrogenase"/>
    <property type="match status" value="1"/>
</dbReference>
<dbReference type="SUPFAM" id="SSF51735">
    <property type="entry name" value="NAD(P)-binding Rossmann-fold domains"/>
    <property type="match status" value="1"/>
</dbReference>
<dbReference type="InterPro" id="IPR036291">
    <property type="entry name" value="NAD(P)-bd_dom_sf"/>
</dbReference>
<dbReference type="GO" id="GO:0051287">
    <property type="term" value="F:NAD binding"/>
    <property type="evidence" value="ECO:0007669"/>
    <property type="project" value="InterPro"/>
</dbReference>
<comment type="similarity">
    <text evidence="1 4">Belongs to the D-isomer specific 2-hydroxyacid dehydrogenase family.</text>
</comment>
<dbReference type="InterPro" id="IPR006140">
    <property type="entry name" value="D-isomer_DH_NAD-bd"/>
</dbReference>
<feature type="domain" description="D-isomer specific 2-hydroxyacid dehydrogenase catalytic" evidence="5">
    <location>
        <begin position="10"/>
        <end position="297"/>
    </location>
</feature>
<keyword evidence="3" id="KW-0520">NAD</keyword>
<evidence type="ECO:0000313" key="7">
    <source>
        <dbReference type="EMBL" id="PWA07808.1"/>
    </source>
</evidence>
<evidence type="ECO:0000259" key="5">
    <source>
        <dbReference type="Pfam" id="PF00389"/>
    </source>
</evidence>
<sequence length="315" mass="35626">MKIVSSDLIKRSIQKDVKEKYPEIEFVFCRNIEEAEPELKDAEVLLTYGNDITDSHIEQAYNLKWIMVMSAGIERMPFEKIAEKQILLTNSSGIHAIPMAEYTIANMLNVYRKVPVLLKNQENRVWDRVRMQEISGKTIAVIGAGAIGKEIARLSKAFRMTTLGYNRSGRQAENFDEMFCGDQLKDLLPRADFVVSVLPGTKATENLFGKEQFKAMKKEAVFINIGRGSTVCENALIEALHNGEIAHAVLDVFKKEPLDDNSPLWSMENVTITPHVSGVSPAYQDRVFEIFEHNLSVYRSGNGNYINQVDLKKGY</sequence>
<dbReference type="InterPro" id="IPR006139">
    <property type="entry name" value="D-isomer_2_OHA_DH_cat_dom"/>
</dbReference>
<dbReference type="Proteomes" id="UP000245998">
    <property type="component" value="Unassembled WGS sequence"/>
</dbReference>
<dbReference type="CDD" id="cd05300">
    <property type="entry name" value="2-Hacid_dh_1"/>
    <property type="match status" value="1"/>
</dbReference>
<dbReference type="Pfam" id="PF02826">
    <property type="entry name" value="2-Hacid_dh_C"/>
    <property type="match status" value="1"/>
</dbReference>
<evidence type="ECO:0000256" key="3">
    <source>
        <dbReference type="ARBA" id="ARBA00023027"/>
    </source>
</evidence>
<protein>
    <submittedName>
        <fullName evidence="7">D-2-hydroxyacid dehydrogenase</fullName>
    </submittedName>
</protein>
<reference evidence="7 8" key="1">
    <citation type="submission" date="2018-04" db="EMBL/GenBank/DDBJ databases">
        <title>Camelliibacillus theae gen. nov., sp. nov., isolated from Pu'er tea.</title>
        <authorList>
            <person name="Niu L."/>
        </authorList>
    </citation>
    <scope>NUCLEOTIDE SEQUENCE [LARGE SCALE GENOMIC DNA]</scope>
    <source>
        <strain evidence="7 8">T8</strain>
    </source>
</reference>
<keyword evidence="8" id="KW-1185">Reference proteome</keyword>
<evidence type="ECO:0000259" key="6">
    <source>
        <dbReference type="Pfam" id="PF02826"/>
    </source>
</evidence>
<gene>
    <name evidence="7" type="ORF">DCC39_16050</name>
</gene>
<proteinExistence type="inferred from homology"/>
<accession>A0A2U1JSM1</accession>
<dbReference type="OrthoDB" id="9805416at2"/>
<dbReference type="PROSITE" id="PS00065">
    <property type="entry name" value="D_2_HYDROXYACID_DH_1"/>
    <property type="match status" value="1"/>
</dbReference>
<dbReference type="InterPro" id="IPR029752">
    <property type="entry name" value="D-isomer_DH_CS1"/>
</dbReference>
<dbReference type="Pfam" id="PF00389">
    <property type="entry name" value="2-Hacid_dh"/>
    <property type="match status" value="1"/>
</dbReference>
<evidence type="ECO:0000256" key="4">
    <source>
        <dbReference type="RuleBase" id="RU003719"/>
    </source>
</evidence>
<dbReference type="GO" id="GO:0016616">
    <property type="term" value="F:oxidoreductase activity, acting on the CH-OH group of donors, NAD or NADP as acceptor"/>
    <property type="evidence" value="ECO:0007669"/>
    <property type="project" value="InterPro"/>
</dbReference>
<dbReference type="RefSeq" id="WP_116555918.1">
    <property type="nucleotide sequence ID" value="NZ_QCZG01000046.1"/>
</dbReference>
<name>A0A2U1JSM1_9BACI</name>
<organism evidence="7 8">
    <name type="scientific">Pueribacillus theae</name>
    <dbReference type="NCBI Taxonomy" id="2171751"/>
    <lineage>
        <taxon>Bacteria</taxon>
        <taxon>Bacillati</taxon>
        <taxon>Bacillota</taxon>
        <taxon>Bacilli</taxon>
        <taxon>Bacillales</taxon>
        <taxon>Bacillaceae</taxon>
        <taxon>Pueribacillus</taxon>
    </lineage>
</organism>
<dbReference type="Gene3D" id="3.40.50.720">
    <property type="entry name" value="NAD(P)-binding Rossmann-like Domain"/>
    <property type="match status" value="2"/>
</dbReference>
<dbReference type="SUPFAM" id="SSF52283">
    <property type="entry name" value="Formate/glycerate dehydrogenase catalytic domain-like"/>
    <property type="match status" value="1"/>
</dbReference>